<dbReference type="AlphaFoldDB" id="K9WV70"/>
<dbReference type="RefSeq" id="WP_015207540.1">
    <property type="nucleotide sequence ID" value="NC_019757.1"/>
</dbReference>
<dbReference type="GO" id="GO:0009307">
    <property type="term" value="P:DNA restriction-modification system"/>
    <property type="evidence" value="ECO:0007669"/>
    <property type="project" value="UniProtKB-KW"/>
</dbReference>
<keyword evidence="4" id="KW-0808">Transferase</keyword>
<keyword evidence="3 8" id="KW-0489">Methyltransferase</keyword>
<proteinExistence type="inferred from homology"/>
<dbReference type="Proteomes" id="UP000010475">
    <property type="component" value="Chromosome"/>
</dbReference>
<dbReference type="eggNOG" id="COG0863">
    <property type="taxonomic scope" value="Bacteria"/>
</dbReference>
<dbReference type="SUPFAM" id="SSF53335">
    <property type="entry name" value="S-adenosyl-L-methionine-dependent methyltransferases"/>
    <property type="match status" value="2"/>
</dbReference>
<dbReference type="GO" id="GO:0015667">
    <property type="term" value="F:site-specific DNA-methyltransferase (cytosine-N4-specific) activity"/>
    <property type="evidence" value="ECO:0007669"/>
    <property type="project" value="UniProtKB-EC"/>
</dbReference>
<keyword evidence="9" id="KW-1185">Reference proteome</keyword>
<dbReference type="STRING" id="56107.Cylst_2042"/>
<keyword evidence="5" id="KW-0949">S-adenosyl-L-methionine</keyword>
<dbReference type="GO" id="GO:0032259">
    <property type="term" value="P:methylation"/>
    <property type="evidence" value="ECO:0007669"/>
    <property type="project" value="UniProtKB-KW"/>
</dbReference>
<keyword evidence="6" id="KW-0680">Restriction system</keyword>
<evidence type="ECO:0000256" key="3">
    <source>
        <dbReference type="ARBA" id="ARBA00022603"/>
    </source>
</evidence>
<dbReference type="KEGG" id="csg:Cylst_2042"/>
<dbReference type="PROSITE" id="PS00093">
    <property type="entry name" value="N4_MTASE"/>
    <property type="match status" value="1"/>
</dbReference>
<reference evidence="8 9" key="1">
    <citation type="submission" date="2012-06" db="EMBL/GenBank/DDBJ databases">
        <title>Finished chromosome of genome of Cylindrospermum stagnale PCC 7417.</title>
        <authorList>
            <consortium name="US DOE Joint Genome Institute"/>
            <person name="Gugger M."/>
            <person name="Coursin T."/>
            <person name="Rippka R."/>
            <person name="Tandeau De Marsac N."/>
            <person name="Huntemann M."/>
            <person name="Wei C.-L."/>
            <person name="Han J."/>
            <person name="Detter J.C."/>
            <person name="Han C."/>
            <person name="Tapia R."/>
            <person name="Chen A."/>
            <person name="Kyrpides N."/>
            <person name="Mavromatis K."/>
            <person name="Markowitz V."/>
            <person name="Szeto E."/>
            <person name="Ivanova N."/>
            <person name="Pagani I."/>
            <person name="Pati A."/>
            <person name="Goodwin L."/>
            <person name="Nordberg H.P."/>
            <person name="Cantor M.N."/>
            <person name="Hua S.X."/>
            <person name="Woyke T."/>
            <person name="Kerfeld C.A."/>
        </authorList>
    </citation>
    <scope>NUCLEOTIDE SEQUENCE [LARGE SCALE GENOMIC DNA]</scope>
    <source>
        <strain evidence="8 9">PCC 7417</strain>
    </source>
</reference>
<evidence type="ECO:0000256" key="1">
    <source>
        <dbReference type="ARBA" id="ARBA00010203"/>
    </source>
</evidence>
<dbReference type="InterPro" id="IPR017985">
    <property type="entry name" value="MeTrfase_CN4_CS"/>
</dbReference>
<dbReference type="InterPro" id="IPR029063">
    <property type="entry name" value="SAM-dependent_MTases_sf"/>
</dbReference>
<dbReference type="GO" id="GO:0003677">
    <property type="term" value="F:DNA binding"/>
    <property type="evidence" value="ECO:0007669"/>
    <property type="project" value="InterPro"/>
</dbReference>
<name>K9WV70_9NOST</name>
<dbReference type="HOGENOM" id="CLU_027633_1_0_3"/>
<dbReference type="EC" id="2.1.1.113" evidence="2"/>
<dbReference type="OrthoDB" id="9800801at2"/>
<evidence type="ECO:0000313" key="8">
    <source>
        <dbReference type="EMBL" id="AFZ24285.1"/>
    </source>
</evidence>
<evidence type="ECO:0000256" key="5">
    <source>
        <dbReference type="ARBA" id="ARBA00022691"/>
    </source>
</evidence>
<evidence type="ECO:0000256" key="2">
    <source>
        <dbReference type="ARBA" id="ARBA00012185"/>
    </source>
</evidence>
<organism evidence="8 9">
    <name type="scientific">Cylindrospermum stagnale PCC 7417</name>
    <dbReference type="NCBI Taxonomy" id="56107"/>
    <lineage>
        <taxon>Bacteria</taxon>
        <taxon>Bacillati</taxon>
        <taxon>Cyanobacteriota</taxon>
        <taxon>Cyanophyceae</taxon>
        <taxon>Nostocales</taxon>
        <taxon>Nostocaceae</taxon>
        <taxon>Cylindrospermum</taxon>
    </lineage>
</organism>
<sequence>MNANQLSIFTDNNPPEISSAVNSSLQSLTSYMDVKNTIPVDLPNGAYISLDRLSPLKVYSLGFQPAKTIPEIPSWFLQKYTSKGEVILEPFAGSGTSIIEALKLGRNVVWSDNNPLSQLICRVKTTRLPLIDILEESYKIVADANLEKSVINSVDFSNKDFWFQKPVQEGLEIIKNRIFSSKPAYQPVLLLAFASTVRKCSDMNDGMILAARRSSVKETPTRTRADVFKYFKYYLDKIIEALADWHQLSWDNSCTREVSSQDARNLDGDWLCDAVVTSPPYINAIDYVWASKFELHWLDFVKSNQDRLDLYSKEIGTERISSSNYKQLGQTGYKYLDNLIAEIFTGEKYQASKGQNQLRARVVYKYFMDMKQHFYSCYHKLKAGGHYCFAVGDFSRICGVDIPVADSLTEFAATIGFQEVFRFHLLLKNRKLNIPRNVNWAGTIKHDTIVVIQKH</sequence>
<dbReference type="EMBL" id="CP003642">
    <property type="protein sequence ID" value="AFZ24285.1"/>
    <property type="molecule type" value="Genomic_DNA"/>
</dbReference>
<comment type="similarity">
    <text evidence="1">Belongs to the N(4)/N(6)-methyltransferase family. N(4) subfamily.</text>
</comment>
<evidence type="ECO:0000256" key="7">
    <source>
        <dbReference type="ARBA" id="ARBA00049120"/>
    </source>
</evidence>
<comment type="catalytic activity">
    <reaction evidence="7">
        <text>a 2'-deoxycytidine in DNA + S-adenosyl-L-methionine = an N(4)-methyl-2'-deoxycytidine in DNA + S-adenosyl-L-homocysteine + H(+)</text>
        <dbReference type="Rhea" id="RHEA:16857"/>
        <dbReference type="Rhea" id="RHEA-COMP:11369"/>
        <dbReference type="Rhea" id="RHEA-COMP:13674"/>
        <dbReference type="ChEBI" id="CHEBI:15378"/>
        <dbReference type="ChEBI" id="CHEBI:57856"/>
        <dbReference type="ChEBI" id="CHEBI:59789"/>
        <dbReference type="ChEBI" id="CHEBI:85452"/>
        <dbReference type="ChEBI" id="CHEBI:137933"/>
        <dbReference type="EC" id="2.1.1.113"/>
    </reaction>
</comment>
<evidence type="ECO:0000313" key="9">
    <source>
        <dbReference type="Proteomes" id="UP000010475"/>
    </source>
</evidence>
<dbReference type="Gene3D" id="3.40.50.150">
    <property type="entry name" value="Vaccinia Virus protein VP39"/>
    <property type="match status" value="2"/>
</dbReference>
<evidence type="ECO:0000256" key="6">
    <source>
        <dbReference type="ARBA" id="ARBA00022747"/>
    </source>
</evidence>
<gene>
    <name evidence="8" type="ORF">Cylst_2042</name>
</gene>
<accession>K9WV70</accession>
<protein>
    <recommendedName>
        <fullName evidence="2">site-specific DNA-methyltransferase (cytosine-N(4)-specific)</fullName>
        <ecNumber evidence="2">2.1.1.113</ecNumber>
    </recommendedName>
</protein>
<evidence type="ECO:0000256" key="4">
    <source>
        <dbReference type="ARBA" id="ARBA00022679"/>
    </source>
</evidence>
<dbReference type="REBASE" id="67930">
    <property type="entry name" value="M.Cst7417ORF2042P"/>
</dbReference>